<dbReference type="Proteomes" id="UP000826195">
    <property type="component" value="Unassembled WGS sequence"/>
</dbReference>
<evidence type="ECO:0000313" key="1">
    <source>
        <dbReference type="EMBL" id="KAH0545961.1"/>
    </source>
</evidence>
<keyword evidence="2" id="KW-1185">Reference proteome</keyword>
<reference evidence="1 2" key="1">
    <citation type="journal article" date="2021" name="J. Hered.">
        <title>A chromosome-level genome assembly of the parasitoid wasp, Cotesia glomerata (Hymenoptera: Braconidae).</title>
        <authorList>
            <person name="Pinto B.J."/>
            <person name="Weis J.J."/>
            <person name="Gamble T."/>
            <person name="Ode P.J."/>
            <person name="Paul R."/>
            <person name="Zaspel J.M."/>
        </authorList>
    </citation>
    <scope>NUCLEOTIDE SEQUENCE [LARGE SCALE GENOMIC DNA]</scope>
    <source>
        <strain evidence="1">CgM1</strain>
    </source>
</reference>
<proteinExistence type="predicted"/>
<dbReference type="AlphaFoldDB" id="A0AAV7I7D2"/>
<evidence type="ECO:0000313" key="2">
    <source>
        <dbReference type="Proteomes" id="UP000826195"/>
    </source>
</evidence>
<comment type="caution">
    <text evidence="1">The sequence shown here is derived from an EMBL/GenBank/DDBJ whole genome shotgun (WGS) entry which is preliminary data.</text>
</comment>
<gene>
    <name evidence="1" type="ORF">KQX54_005063</name>
</gene>
<name>A0AAV7I7D2_COTGL</name>
<accession>A0AAV7I7D2</accession>
<dbReference type="EMBL" id="JAHXZJ010002237">
    <property type="protein sequence ID" value="KAH0545961.1"/>
    <property type="molecule type" value="Genomic_DNA"/>
</dbReference>
<protein>
    <submittedName>
        <fullName evidence="1">Uncharacterized protein</fullName>
    </submittedName>
</protein>
<organism evidence="1 2">
    <name type="scientific">Cotesia glomerata</name>
    <name type="common">Lepidopteran parasitic wasp</name>
    <name type="synonym">Apanteles glomeratus</name>
    <dbReference type="NCBI Taxonomy" id="32391"/>
    <lineage>
        <taxon>Eukaryota</taxon>
        <taxon>Metazoa</taxon>
        <taxon>Ecdysozoa</taxon>
        <taxon>Arthropoda</taxon>
        <taxon>Hexapoda</taxon>
        <taxon>Insecta</taxon>
        <taxon>Pterygota</taxon>
        <taxon>Neoptera</taxon>
        <taxon>Endopterygota</taxon>
        <taxon>Hymenoptera</taxon>
        <taxon>Apocrita</taxon>
        <taxon>Ichneumonoidea</taxon>
        <taxon>Braconidae</taxon>
        <taxon>Microgastrinae</taxon>
        <taxon>Cotesia</taxon>
    </lineage>
</organism>
<sequence length="171" mass="19967">MASLKNFIAELPSLSRHVFTWHLERNQPYIFLSVKFDPSSSSVMKKSFNVFPKVKGFILFPLKEEKLDGIKRAINIILRPRDRCPSWELCLLAVTPTRFLSYIRPGQDEIGCGSELRLREIADSHPRGKDLDLEAERGPQRENEWVNRNKRKVLSTFYAFECFDFCVELQD</sequence>